<dbReference type="PANTHER" id="PTHR42866">
    <property type="entry name" value="3-DEOXY-MANNO-OCTULOSONATE CYTIDYLYLTRANSFERASE"/>
    <property type="match status" value="1"/>
</dbReference>
<dbReference type="GO" id="GO:0005829">
    <property type="term" value="C:cytosol"/>
    <property type="evidence" value="ECO:0007669"/>
    <property type="project" value="TreeGrafter"/>
</dbReference>
<dbReference type="AlphaFoldDB" id="A0AAE3NXD6"/>
<accession>A0AAE3NXD6</accession>
<protein>
    <submittedName>
        <fullName evidence="1">Glycosyltransferase family protein</fullName>
    </submittedName>
</protein>
<proteinExistence type="predicted"/>
<dbReference type="SUPFAM" id="SSF53448">
    <property type="entry name" value="Nucleotide-diphospho-sugar transferases"/>
    <property type="match status" value="1"/>
</dbReference>
<dbReference type="PANTHER" id="PTHR42866:SF1">
    <property type="entry name" value="SPORE COAT POLYSACCHARIDE BIOSYNTHESIS PROTEIN SPSF"/>
    <property type="match status" value="1"/>
</dbReference>
<dbReference type="Gene3D" id="3.90.550.10">
    <property type="entry name" value="Spore Coat Polysaccharide Biosynthesis Protein SpsA, Chain A"/>
    <property type="match status" value="1"/>
</dbReference>
<dbReference type="InterPro" id="IPR003329">
    <property type="entry name" value="Cytidylyl_trans"/>
</dbReference>
<organism evidence="1 2">
    <name type="scientific">Stygiobacter electus</name>
    <dbReference type="NCBI Taxonomy" id="3032292"/>
    <lineage>
        <taxon>Bacteria</taxon>
        <taxon>Pseudomonadati</taxon>
        <taxon>Ignavibacteriota</taxon>
        <taxon>Ignavibacteria</taxon>
        <taxon>Ignavibacteriales</taxon>
        <taxon>Melioribacteraceae</taxon>
        <taxon>Stygiobacter</taxon>
    </lineage>
</organism>
<dbReference type="RefSeq" id="WP_321536487.1">
    <property type="nucleotide sequence ID" value="NZ_JARGDL010000017.1"/>
</dbReference>
<dbReference type="Proteomes" id="UP001221302">
    <property type="component" value="Unassembled WGS sequence"/>
</dbReference>
<name>A0AAE3NXD6_9BACT</name>
<dbReference type="Pfam" id="PF02348">
    <property type="entry name" value="CTP_transf_3"/>
    <property type="match status" value="1"/>
</dbReference>
<dbReference type="InterPro" id="IPR029044">
    <property type="entry name" value="Nucleotide-diphossugar_trans"/>
</dbReference>
<evidence type="ECO:0000313" key="2">
    <source>
        <dbReference type="Proteomes" id="UP001221302"/>
    </source>
</evidence>
<dbReference type="CDD" id="cd02518">
    <property type="entry name" value="GT2_SpsF"/>
    <property type="match status" value="1"/>
</dbReference>
<evidence type="ECO:0000313" key="1">
    <source>
        <dbReference type="EMBL" id="MDF1612716.1"/>
    </source>
</evidence>
<sequence>MQIITVVQARFSSTRLPGKVLLPILEKPILIRMIERVRKAKFVGQLVIATSINSEDDQIEKLCNEYNFECYRGSLTDLLDRHYQVGLKYNADAVVKIPSDCPLIDPSIIDKVIKNFTENNFDYVSNLHPATYPDGNDVEIFSFNALEKAWKEATKNFEREHTTPYFWENQNLFKLGNVKWETGLDLSTSLRFTLDYFEDYQFIKNIYEELYPKNPDFSLQDILILLKEKPELLEINKKYAGTYWYDNHLDELKNIEEYKSKKL</sequence>
<comment type="caution">
    <text evidence="1">The sequence shown here is derived from an EMBL/GenBank/DDBJ whole genome shotgun (WGS) entry which is preliminary data.</text>
</comment>
<dbReference type="EMBL" id="JARGDL010000017">
    <property type="protein sequence ID" value="MDF1612716.1"/>
    <property type="molecule type" value="Genomic_DNA"/>
</dbReference>
<keyword evidence="2" id="KW-1185">Reference proteome</keyword>
<reference evidence="1" key="1">
    <citation type="submission" date="2023-03" db="EMBL/GenBank/DDBJ databases">
        <title>Stygiobacter electus gen. nov., sp. nov., facultatively anaerobic thermotolerant bacterium of the class Ignavibacteria from a well of Yessentuki mineral water deposit.</title>
        <authorList>
            <person name="Podosokorskaya O.A."/>
            <person name="Elcheninov A.G."/>
            <person name="Petrova N.F."/>
            <person name="Zavarzina D.G."/>
            <person name="Kublanov I.V."/>
            <person name="Merkel A.Y."/>
        </authorList>
    </citation>
    <scope>NUCLEOTIDE SEQUENCE</scope>
    <source>
        <strain evidence="1">09-Me</strain>
    </source>
</reference>
<gene>
    <name evidence="1" type="ORF">P0M35_11190</name>
</gene>